<evidence type="ECO:0000256" key="1">
    <source>
        <dbReference type="SAM" id="Coils"/>
    </source>
</evidence>
<dbReference type="Proteomes" id="UP000054937">
    <property type="component" value="Unassembled WGS sequence"/>
</dbReference>
<evidence type="ECO:0000313" key="3">
    <source>
        <dbReference type="Proteomes" id="UP000054937"/>
    </source>
</evidence>
<name>A0A0V0R8N5_PSEPJ</name>
<keyword evidence="1" id="KW-0175">Coiled coil</keyword>
<comment type="caution">
    <text evidence="2">The sequence shown here is derived from an EMBL/GenBank/DDBJ whole genome shotgun (WGS) entry which is preliminary data.</text>
</comment>
<sequence>MNVIIYLNRNIYKLENIKKEDIVEHIQISLEYNLYNEDNIFSSVKLFEQFLEKLCSNTQQYYSLQDQKLKYENLQSINKFSDNNYWGINETYLKDNVIKEDLIDQILMESQAYNQIQQDIDQKNFVQQVQNLYKNNRQKSDKKNNKYQKKIEKIEKQLQNKQFEKIQENKEKALYFVNEGLILIINNMYENLCANPHSQNILNILMKTEILANSREIYHKEKTKSEVISE</sequence>
<dbReference type="AlphaFoldDB" id="A0A0V0R8N5"/>
<dbReference type="InParanoid" id="A0A0V0R8N5"/>
<organism evidence="2 3">
    <name type="scientific">Pseudocohnilembus persalinus</name>
    <name type="common">Ciliate</name>
    <dbReference type="NCBI Taxonomy" id="266149"/>
    <lineage>
        <taxon>Eukaryota</taxon>
        <taxon>Sar</taxon>
        <taxon>Alveolata</taxon>
        <taxon>Ciliophora</taxon>
        <taxon>Intramacronucleata</taxon>
        <taxon>Oligohymenophorea</taxon>
        <taxon>Scuticociliatia</taxon>
        <taxon>Philasterida</taxon>
        <taxon>Pseudocohnilembidae</taxon>
        <taxon>Pseudocohnilembus</taxon>
    </lineage>
</organism>
<keyword evidence="3" id="KW-1185">Reference proteome</keyword>
<proteinExistence type="predicted"/>
<dbReference type="EMBL" id="LDAU01000018">
    <property type="protein sequence ID" value="KRX10835.1"/>
    <property type="molecule type" value="Genomic_DNA"/>
</dbReference>
<evidence type="ECO:0000313" key="2">
    <source>
        <dbReference type="EMBL" id="KRX10835.1"/>
    </source>
</evidence>
<gene>
    <name evidence="2" type="ORF">PPERSA_12186</name>
</gene>
<accession>A0A0V0R8N5</accession>
<reference evidence="2 3" key="1">
    <citation type="journal article" date="2015" name="Sci. Rep.">
        <title>Genome of the facultative scuticociliatosis pathogen Pseudocohnilembus persalinus provides insight into its virulence through horizontal gene transfer.</title>
        <authorList>
            <person name="Xiong J."/>
            <person name="Wang G."/>
            <person name="Cheng J."/>
            <person name="Tian M."/>
            <person name="Pan X."/>
            <person name="Warren A."/>
            <person name="Jiang C."/>
            <person name="Yuan D."/>
            <person name="Miao W."/>
        </authorList>
    </citation>
    <scope>NUCLEOTIDE SEQUENCE [LARGE SCALE GENOMIC DNA]</scope>
    <source>
        <strain evidence="2">36N120E</strain>
    </source>
</reference>
<protein>
    <submittedName>
        <fullName evidence="2">Uncharacterized protein</fullName>
    </submittedName>
</protein>
<feature type="coiled-coil region" evidence="1">
    <location>
        <begin position="137"/>
        <end position="171"/>
    </location>
</feature>